<dbReference type="KEGG" id="dcr:108209705"/>
<comment type="catalytic activity">
    <reaction evidence="1">
        <text>Random endo-hydrolysis of N-acetyl-beta-D-glucosaminide (1-&gt;4)-beta-linkages in chitin and chitodextrins.</text>
        <dbReference type="EC" id="3.2.1.14"/>
    </reaction>
</comment>
<keyword evidence="5" id="KW-0964">Secreted</keyword>
<dbReference type="GO" id="GO:0005576">
    <property type="term" value="C:extracellular region"/>
    <property type="evidence" value="ECO:0007669"/>
    <property type="project" value="UniProtKB-SubCell"/>
</dbReference>
<evidence type="ECO:0000256" key="13">
    <source>
        <dbReference type="ARBA" id="ARBA00059418"/>
    </source>
</evidence>
<dbReference type="Proteomes" id="UP000077755">
    <property type="component" value="Chromosome 2"/>
</dbReference>
<dbReference type="PROSITE" id="PS51910">
    <property type="entry name" value="GH18_2"/>
    <property type="match status" value="1"/>
</dbReference>
<keyword evidence="19" id="KW-1185">Reference proteome</keyword>
<keyword evidence="7 14" id="KW-0378">Hydrolase</keyword>
<evidence type="ECO:0000256" key="5">
    <source>
        <dbReference type="ARBA" id="ARBA00022525"/>
    </source>
</evidence>
<dbReference type="InterPro" id="IPR050542">
    <property type="entry name" value="Glycosyl_Hydrlase18_Chitinase"/>
</dbReference>
<evidence type="ECO:0000256" key="15">
    <source>
        <dbReference type="SAM" id="SignalP"/>
    </source>
</evidence>
<dbReference type="InterPro" id="IPR045321">
    <property type="entry name" value="Cts1-like"/>
</dbReference>
<evidence type="ECO:0000256" key="4">
    <source>
        <dbReference type="ARBA" id="ARBA00012729"/>
    </source>
</evidence>
<evidence type="ECO:0000256" key="7">
    <source>
        <dbReference type="ARBA" id="ARBA00022801"/>
    </source>
</evidence>
<dbReference type="OMA" id="IRACQNQ"/>
<dbReference type="FunFam" id="3.20.20.80:FF:000015">
    <property type="entry name" value="Acidic endochitinase SE2"/>
    <property type="match status" value="1"/>
</dbReference>
<evidence type="ECO:0000256" key="11">
    <source>
        <dbReference type="ARBA" id="ARBA00023295"/>
    </source>
</evidence>
<evidence type="ECO:0000256" key="10">
    <source>
        <dbReference type="ARBA" id="ARBA00023277"/>
    </source>
</evidence>
<dbReference type="InterPro" id="IPR017853">
    <property type="entry name" value="GH"/>
</dbReference>
<dbReference type="PANTHER" id="PTHR45708">
    <property type="entry name" value="ENDOCHITINASE"/>
    <property type="match status" value="1"/>
</dbReference>
<evidence type="ECO:0000259" key="16">
    <source>
        <dbReference type="PROSITE" id="PS51910"/>
    </source>
</evidence>
<comment type="subcellular location">
    <subcellularLocation>
        <location evidence="2">Secreted</location>
    </subcellularLocation>
</comment>
<comment type="similarity">
    <text evidence="3">Belongs to the glycosyl hydrolase 18 family. Chitinase class II subfamily.</text>
</comment>
<dbReference type="STRING" id="79200.A0A166DWJ1"/>
<dbReference type="InterPro" id="IPR001579">
    <property type="entry name" value="Glyco_hydro_18_chit_AS"/>
</dbReference>
<dbReference type="PROSITE" id="PS01095">
    <property type="entry name" value="GH18_1"/>
    <property type="match status" value="1"/>
</dbReference>
<keyword evidence="12" id="KW-0624">Polysaccharide degradation</keyword>
<comment type="function">
    <text evidence="13">This protein functions as a defense against chitin containing fungal pathogens.</text>
</comment>
<evidence type="ECO:0000256" key="9">
    <source>
        <dbReference type="ARBA" id="ARBA00023157"/>
    </source>
</evidence>
<dbReference type="Gene3D" id="3.20.20.80">
    <property type="entry name" value="Glycosidases"/>
    <property type="match status" value="1"/>
</dbReference>
<protein>
    <recommendedName>
        <fullName evidence="4">chitinase</fullName>
        <ecNumber evidence="4">3.2.1.14</ecNumber>
    </recommendedName>
</protein>
<dbReference type="CDD" id="cd02877">
    <property type="entry name" value="GH18_hevamine_XipI_class_III"/>
    <property type="match status" value="1"/>
</dbReference>
<keyword evidence="8" id="KW-0146">Chitin degradation</keyword>
<organism evidence="17">
    <name type="scientific">Daucus carota subsp. sativus</name>
    <name type="common">Carrot</name>
    <dbReference type="NCBI Taxonomy" id="79200"/>
    <lineage>
        <taxon>Eukaryota</taxon>
        <taxon>Viridiplantae</taxon>
        <taxon>Streptophyta</taxon>
        <taxon>Embryophyta</taxon>
        <taxon>Tracheophyta</taxon>
        <taxon>Spermatophyta</taxon>
        <taxon>Magnoliopsida</taxon>
        <taxon>eudicotyledons</taxon>
        <taxon>Gunneridae</taxon>
        <taxon>Pentapetalae</taxon>
        <taxon>asterids</taxon>
        <taxon>campanulids</taxon>
        <taxon>Apiales</taxon>
        <taxon>Apiaceae</taxon>
        <taxon>Apioideae</taxon>
        <taxon>Scandiceae</taxon>
        <taxon>Daucinae</taxon>
        <taxon>Daucus</taxon>
        <taxon>Daucus sect. Daucus</taxon>
    </lineage>
</organism>
<dbReference type="PANTHER" id="PTHR45708:SF22">
    <property type="entry name" value="ACIDIC ENDOCHITINASE"/>
    <property type="match status" value="1"/>
</dbReference>
<dbReference type="EMBL" id="CP093344">
    <property type="protein sequence ID" value="WOG88213.1"/>
    <property type="molecule type" value="Genomic_DNA"/>
</dbReference>
<feature type="chain" id="PRO_5007872390" description="chitinase" evidence="15">
    <location>
        <begin position="25"/>
        <end position="296"/>
    </location>
</feature>
<sequence>MAFHLQPLLLILLLFVSRFEYSHSGGIATYWGQTDDTREGTLADACNSGNYQFISIGFLSTFGNSQPPMLNLAAHCDTRPELNTCLRYSADIAACQQKGVKVLLSIGGAKGSYTLSSPDDAKNVSDYLWNNFLGGQSPSRPLGDAVLDGIDFDIEMGTGQFWEDLARALTGYNKKVYLSAAPQCISPDSHLSPALQTGLFDYVWVQFYNNPSCDYLGGPAAVLDSWNKWTMVPSKQIFLGIPASQEKEAAGSGYISSDDLKSQILPIISKSPNYGGVMLWDRSFDKGYSAAIKGSV</sequence>
<dbReference type="OrthoDB" id="6020543at2759"/>
<evidence type="ECO:0000256" key="8">
    <source>
        <dbReference type="ARBA" id="ARBA00023024"/>
    </source>
</evidence>
<feature type="domain" description="GH18" evidence="16">
    <location>
        <begin position="25"/>
        <end position="296"/>
    </location>
</feature>
<evidence type="ECO:0000256" key="14">
    <source>
        <dbReference type="RuleBase" id="RU000489"/>
    </source>
</evidence>
<reference evidence="18" key="2">
    <citation type="submission" date="2022-03" db="EMBL/GenBank/DDBJ databases">
        <title>Draft title - Genomic analysis of global carrot germplasm unveils the trajectory of domestication and the origin of high carotenoid orange carrot.</title>
        <authorList>
            <person name="Iorizzo M."/>
            <person name="Ellison S."/>
            <person name="Senalik D."/>
            <person name="Macko-Podgorni A."/>
            <person name="Grzebelus D."/>
            <person name="Bostan H."/>
            <person name="Rolling W."/>
            <person name="Curaba J."/>
            <person name="Simon P."/>
        </authorList>
    </citation>
    <scope>NUCLEOTIDE SEQUENCE</scope>
    <source>
        <tissue evidence="18">Leaf</tissue>
    </source>
</reference>
<keyword evidence="10" id="KW-0119">Carbohydrate metabolism</keyword>
<evidence type="ECO:0000313" key="17">
    <source>
        <dbReference type="EMBL" id="KZN05776.1"/>
    </source>
</evidence>
<evidence type="ECO:0000256" key="2">
    <source>
        <dbReference type="ARBA" id="ARBA00004613"/>
    </source>
</evidence>
<dbReference type="GO" id="GO:0000272">
    <property type="term" value="P:polysaccharide catabolic process"/>
    <property type="evidence" value="ECO:0007669"/>
    <property type="project" value="UniProtKB-KW"/>
</dbReference>
<dbReference type="EC" id="3.2.1.14" evidence="4"/>
<proteinExistence type="inferred from homology"/>
<dbReference type="GO" id="GO:0006032">
    <property type="term" value="P:chitin catabolic process"/>
    <property type="evidence" value="ECO:0007669"/>
    <property type="project" value="UniProtKB-KW"/>
</dbReference>
<gene>
    <name evidence="17" type="ORF">DCAR_006613</name>
    <name evidence="18" type="ORF">DCAR_0207447</name>
</gene>
<evidence type="ECO:0000256" key="6">
    <source>
        <dbReference type="ARBA" id="ARBA00022729"/>
    </source>
</evidence>
<dbReference type="SUPFAM" id="SSF51445">
    <property type="entry name" value="(Trans)glycosidases"/>
    <property type="match status" value="1"/>
</dbReference>
<keyword evidence="6 15" id="KW-0732">Signal</keyword>
<name>A0A166DWJ1_DAUCS</name>
<evidence type="ECO:0000313" key="18">
    <source>
        <dbReference type="EMBL" id="WOG88213.1"/>
    </source>
</evidence>
<evidence type="ECO:0000256" key="1">
    <source>
        <dbReference type="ARBA" id="ARBA00000822"/>
    </source>
</evidence>
<feature type="signal peptide" evidence="15">
    <location>
        <begin position="1"/>
        <end position="24"/>
    </location>
</feature>
<accession>A0A166DWJ1</accession>
<dbReference type="Gramene" id="KZN05776">
    <property type="protein sequence ID" value="KZN05776"/>
    <property type="gene ID" value="DCAR_006613"/>
</dbReference>
<evidence type="ECO:0000313" key="19">
    <source>
        <dbReference type="Proteomes" id="UP000077755"/>
    </source>
</evidence>
<keyword evidence="11 14" id="KW-0326">Glycosidase</keyword>
<dbReference type="InterPro" id="IPR001223">
    <property type="entry name" value="Glyco_hydro18_cat"/>
</dbReference>
<dbReference type="Pfam" id="PF00704">
    <property type="entry name" value="Glyco_hydro_18"/>
    <property type="match status" value="1"/>
</dbReference>
<keyword evidence="9" id="KW-1015">Disulfide bond</keyword>
<dbReference type="AlphaFoldDB" id="A0A166DWJ1"/>
<evidence type="ECO:0000256" key="3">
    <source>
        <dbReference type="ARBA" id="ARBA00009121"/>
    </source>
</evidence>
<evidence type="ECO:0000256" key="12">
    <source>
        <dbReference type="ARBA" id="ARBA00023326"/>
    </source>
</evidence>
<dbReference type="GO" id="GO:0008843">
    <property type="term" value="F:endochitinase activity"/>
    <property type="evidence" value="ECO:0007669"/>
    <property type="project" value="UniProtKB-EC"/>
</dbReference>
<dbReference type="EMBL" id="LNRQ01000002">
    <property type="protein sequence ID" value="KZN05776.1"/>
    <property type="molecule type" value="Genomic_DNA"/>
</dbReference>
<reference evidence="17" key="1">
    <citation type="journal article" date="2016" name="Nat. Genet.">
        <title>A high-quality carrot genome assembly provides new insights into carotenoid accumulation and asterid genome evolution.</title>
        <authorList>
            <person name="Iorizzo M."/>
            <person name="Ellison S."/>
            <person name="Senalik D."/>
            <person name="Zeng P."/>
            <person name="Satapoomin P."/>
            <person name="Huang J."/>
            <person name="Bowman M."/>
            <person name="Iovene M."/>
            <person name="Sanseverino W."/>
            <person name="Cavagnaro P."/>
            <person name="Yildiz M."/>
            <person name="Macko-Podgorni A."/>
            <person name="Moranska E."/>
            <person name="Grzebelus E."/>
            <person name="Grzebelus D."/>
            <person name="Ashrafi H."/>
            <person name="Zheng Z."/>
            <person name="Cheng S."/>
            <person name="Spooner D."/>
            <person name="Van Deynze A."/>
            <person name="Simon P."/>
        </authorList>
    </citation>
    <scope>NUCLEOTIDE SEQUENCE [LARGE SCALE GENOMIC DNA]</scope>
    <source>
        <tissue evidence="17">Leaf</tissue>
    </source>
</reference>